<keyword evidence="6 7" id="KW-0472">Membrane</keyword>
<dbReference type="PANTHER" id="PTHR30589:SF0">
    <property type="entry name" value="PHOSPHATIDYLGLYCEROL--PROLIPOPROTEIN DIACYLGLYCERYL TRANSFERASE"/>
    <property type="match status" value="1"/>
</dbReference>
<dbReference type="PANTHER" id="PTHR30589">
    <property type="entry name" value="PROLIPOPROTEIN DIACYLGLYCERYL TRANSFERASE"/>
    <property type="match status" value="1"/>
</dbReference>
<dbReference type="NCBIfam" id="TIGR00544">
    <property type="entry name" value="lgt"/>
    <property type="match status" value="1"/>
</dbReference>
<evidence type="ECO:0000256" key="6">
    <source>
        <dbReference type="ARBA" id="ARBA00023136"/>
    </source>
</evidence>
<comment type="similarity">
    <text evidence="1 7">Belongs to the Lgt family.</text>
</comment>
<evidence type="ECO:0000256" key="1">
    <source>
        <dbReference type="ARBA" id="ARBA00007150"/>
    </source>
</evidence>
<dbReference type="Pfam" id="PF01790">
    <property type="entry name" value="LGT"/>
    <property type="match status" value="1"/>
</dbReference>
<dbReference type="InterPro" id="IPR001640">
    <property type="entry name" value="Lgt"/>
</dbReference>
<feature type="transmembrane region" description="Helical" evidence="7">
    <location>
        <begin position="111"/>
        <end position="128"/>
    </location>
</feature>
<feature type="transmembrane region" description="Helical" evidence="7">
    <location>
        <begin position="71"/>
        <end position="91"/>
    </location>
</feature>
<feature type="transmembrane region" description="Helical" evidence="7">
    <location>
        <begin position="189"/>
        <end position="208"/>
    </location>
</feature>
<comment type="catalytic activity">
    <reaction evidence="7">
        <text>L-cysteinyl-[prolipoprotein] + a 1,2-diacyl-sn-glycero-3-phospho-(1'-sn-glycerol) = an S-1,2-diacyl-sn-glyceryl-L-cysteinyl-[prolipoprotein] + sn-glycerol 1-phosphate + H(+)</text>
        <dbReference type="Rhea" id="RHEA:56712"/>
        <dbReference type="Rhea" id="RHEA-COMP:14679"/>
        <dbReference type="Rhea" id="RHEA-COMP:14680"/>
        <dbReference type="ChEBI" id="CHEBI:15378"/>
        <dbReference type="ChEBI" id="CHEBI:29950"/>
        <dbReference type="ChEBI" id="CHEBI:57685"/>
        <dbReference type="ChEBI" id="CHEBI:64716"/>
        <dbReference type="ChEBI" id="CHEBI:140658"/>
        <dbReference type="EC" id="2.5.1.145"/>
    </reaction>
</comment>
<dbReference type="EMBL" id="JBHTJV010000005">
    <property type="protein sequence ID" value="MFD0916382.1"/>
    <property type="molecule type" value="Genomic_DNA"/>
</dbReference>
<feature type="binding site" evidence="7">
    <location>
        <position position="154"/>
    </location>
    <ligand>
        <name>a 1,2-diacyl-sn-glycero-3-phospho-(1'-sn-glycerol)</name>
        <dbReference type="ChEBI" id="CHEBI:64716"/>
    </ligand>
</feature>
<evidence type="ECO:0000256" key="4">
    <source>
        <dbReference type="ARBA" id="ARBA00022692"/>
    </source>
</evidence>
<dbReference type="Proteomes" id="UP001597101">
    <property type="component" value="Unassembled WGS sequence"/>
</dbReference>
<dbReference type="GO" id="GO:0008961">
    <property type="term" value="F:phosphatidylglycerol-prolipoprotein diacylglyceryl transferase activity"/>
    <property type="evidence" value="ECO:0007669"/>
    <property type="project" value="UniProtKB-EC"/>
</dbReference>
<evidence type="ECO:0000313" key="8">
    <source>
        <dbReference type="EMBL" id="MFD0916382.1"/>
    </source>
</evidence>
<feature type="transmembrane region" description="Helical" evidence="7">
    <location>
        <begin position="135"/>
        <end position="156"/>
    </location>
</feature>
<name>A0ABW3FD27_9HYPH</name>
<evidence type="ECO:0000256" key="2">
    <source>
        <dbReference type="ARBA" id="ARBA00022475"/>
    </source>
</evidence>
<sequence length="287" mass="31576">MPPLEINQLAIVFPAIDPVALQIGPLSVHWYGIGYVVSILLGWWFARLLVSTPRLWPEGGAPFGKEDLDDFLTWAVIGIIAGGRLGYVLFYNLGYYLSNPLQIPAVWDGGMSFHGGALGTIVAMMLFARSRGFTAFSLLDVIATASCFGMFLVRIANFINSELWGRTTDVAWGVIFPNGGPEPRHPSQLYESFLEGAVLFAVLNLLIWKYGKLKSPGFIGGAWVLGYGVARIIVEFFRQPDAHLGYLAGDWLTMGMVLSIPMLLIGVWGMATASQRSVWRTQRPETS</sequence>
<dbReference type="EC" id="2.5.1.145" evidence="7"/>
<feature type="transmembrane region" description="Helical" evidence="7">
    <location>
        <begin position="28"/>
        <end position="50"/>
    </location>
</feature>
<feature type="transmembrane region" description="Helical" evidence="7">
    <location>
        <begin position="215"/>
        <end position="234"/>
    </location>
</feature>
<organism evidence="8 9">
    <name type="scientific">Pseudahrensia aquimaris</name>
    <dbReference type="NCBI Taxonomy" id="744461"/>
    <lineage>
        <taxon>Bacteria</taxon>
        <taxon>Pseudomonadati</taxon>
        <taxon>Pseudomonadota</taxon>
        <taxon>Alphaproteobacteria</taxon>
        <taxon>Hyphomicrobiales</taxon>
        <taxon>Ahrensiaceae</taxon>
        <taxon>Pseudahrensia</taxon>
    </lineage>
</organism>
<dbReference type="RefSeq" id="WP_377212238.1">
    <property type="nucleotide sequence ID" value="NZ_JBHTJV010000005.1"/>
</dbReference>
<dbReference type="HAMAP" id="MF_01147">
    <property type="entry name" value="Lgt"/>
    <property type="match status" value="1"/>
</dbReference>
<evidence type="ECO:0000313" key="9">
    <source>
        <dbReference type="Proteomes" id="UP001597101"/>
    </source>
</evidence>
<evidence type="ECO:0000256" key="7">
    <source>
        <dbReference type="HAMAP-Rule" id="MF_01147"/>
    </source>
</evidence>
<comment type="pathway">
    <text evidence="7">Protein modification; lipoprotein biosynthesis (diacylglyceryl transfer).</text>
</comment>
<reference evidence="9" key="1">
    <citation type="journal article" date="2019" name="Int. J. Syst. Evol. Microbiol.">
        <title>The Global Catalogue of Microorganisms (GCM) 10K type strain sequencing project: providing services to taxonomists for standard genome sequencing and annotation.</title>
        <authorList>
            <consortium name="The Broad Institute Genomics Platform"/>
            <consortium name="The Broad Institute Genome Sequencing Center for Infectious Disease"/>
            <person name="Wu L."/>
            <person name="Ma J."/>
        </authorList>
    </citation>
    <scope>NUCLEOTIDE SEQUENCE [LARGE SCALE GENOMIC DNA]</scope>
    <source>
        <strain evidence="9">CCUG 60023</strain>
    </source>
</reference>
<accession>A0ABW3FD27</accession>
<protein>
    <recommendedName>
        <fullName evidence="7">Phosphatidylglycerol--prolipoprotein diacylglyceryl transferase</fullName>
        <ecNumber evidence="7">2.5.1.145</ecNumber>
    </recommendedName>
</protein>
<gene>
    <name evidence="7 8" type="primary">lgt</name>
    <name evidence="8" type="ORF">ACFQ14_08190</name>
</gene>
<keyword evidence="9" id="KW-1185">Reference proteome</keyword>
<keyword evidence="4 7" id="KW-0812">Transmembrane</keyword>
<keyword evidence="3 7" id="KW-0808">Transferase</keyword>
<proteinExistence type="inferred from homology"/>
<evidence type="ECO:0000256" key="5">
    <source>
        <dbReference type="ARBA" id="ARBA00022989"/>
    </source>
</evidence>
<keyword evidence="5 7" id="KW-1133">Transmembrane helix</keyword>
<comment type="subcellular location">
    <subcellularLocation>
        <location evidence="7">Cell membrane</location>
        <topology evidence="7">Multi-pass membrane protein</topology>
    </subcellularLocation>
</comment>
<keyword evidence="2 7" id="KW-1003">Cell membrane</keyword>
<comment type="caution">
    <text evidence="8">The sequence shown here is derived from an EMBL/GenBank/DDBJ whole genome shotgun (WGS) entry which is preliminary data.</text>
</comment>
<evidence type="ECO:0000256" key="3">
    <source>
        <dbReference type="ARBA" id="ARBA00022679"/>
    </source>
</evidence>
<feature type="transmembrane region" description="Helical" evidence="7">
    <location>
        <begin position="254"/>
        <end position="273"/>
    </location>
</feature>
<comment type="function">
    <text evidence="7">Catalyzes the transfer of the diacylglyceryl group from phosphatidylglycerol to the sulfhydryl group of the N-terminal cysteine of a prolipoprotein, the first step in the formation of mature lipoproteins.</text>
</comment>